<dbReference type="Pfam" id="PF00096">
    <property type="entry name" value="zf-C2H2"/>
    <property type="match status" value="6"/>
</dbReference>
<evidence type="ECO:0000256" key="6">
    <source>
        <dbReference type="ARBA" id="ARBA00023015"/>
    </source>
</evidence>
<proteinExistence type="predicted"/>
<evidence type="ECO:0000256" key="11">
    <source>
        <dbReference type="SAM" id="MobiDB-lite"/>
    </source>
</evidence>
<reference evidence="13 14" key="1">
    <citation type="submission" date="2015-04" db="EMBL/GenBank/DDBJ databases">
        <authorList>
            <person name="Syromyatnikov M.Y."/>
            <person name="Popov V.N."/>
        </authorList>
    </citation>
    <scope>NUCLEOTIDE SEQUENCE [LARGE SCALE GENOMIC DNA]</scope>
</reference>
<keyword evidence="6" id="KW-0805">Transcription regulation</keyword>
<feature type="domain" description="C2H2-type" evidence="12">
    <location>
        <begin position="231"/>
        <end position="260"/>
    </location>
</feature>
<dbReference type="GO" id="GO:0008270">
    <property type="term" value="F:zinc ion binding"/>
    <property type="evidence" value="ECO:0007669"/>
    <property type="project" value="UniProtKB-KW"/>
</dbReference>
<keyword evidence="2" id="KW-0479">Metal-binding</keyword>
<dbReference type="STRING" id="568069.A0A1J1ITW7"/>
<dbReference type="FunFam" id="3.30.160.60:FF:000621">
    <property type="entry name" value="FLT3-interacting zinc finger 1"/>
    <property type="match status" value="1"/>
</dbReference>
<dbReference type="Proteomes" id="UP000183832">
    <property type="component" value="Unassembled WGS sequence"/>
</dbReference>
<keyword evidence="14" id="KW-1185">Reference proteome</keyword>
<accession>A0A1J1ITW7</accession>
<comment type="subcellular location">
    <subcellularLocation>
        <location evidence="1">Nucleus</location>
    </subcellularLocation>
</comment>
<dbReference type="InterPro" id="IPR036236">
    <property type="entry name" value="Znf_C2H2_sf"/>
</dbReference>
<feature type="region of interest" description="Disordered" evidence="11">
    <location>
        <begin position="514"/>
        <end position="533"/>
    </location>
</feature>
<dbReference type="GO" id="GO:0000981">
    <property type="term" value="F:DNA-binding transcription factor activity, RNA polymerase II-specific"/>
    <property type="evidence" value="ECO:0007669"/>
    <property type="project" value="TreeGrafter"/>
</dbReference>
<feature type="domain" description="C2H2-type" evidence="12">
    <location>
        <begin position="172"/>
        <end position="199"/>
    </location>
</feature>
<organism evidence="13 14">
    <name type="scientific">Clunio marinus</name>
    <dbReference type="NCBI Taxonomy" id="568069"/>
    <lineage>
        <taxon>Eukaryota</taxon>
        <taxon>Metazoa</taxon>
        <taxon>Ecdysozoa</taxon>
        <taxon>Arthropoda</taxon>
        <taxon>Hexapoda</taxon>
        <taxon>Insecta</taxon>
        <taxon>Pterygota</taxon>
        <taxon>Neoptera</taxon>
        <taxon>Endopterygota</taxon>
        <taxon>Diptera</taxon>
        <taxon>Nematocera</taxon>
        <taxon>Chironomoidea</taxon>
        <taxon>Chironomidae</taxon>
        <taxon>Clunio</taxon>
    </lineage>
</organism>
<keyword evidence="8" id="KW-0804">Transcription</keyword>
<dbReference type="InterPro" id="IPR013087">
    <property type="entry name" value="Znf_C2H2_type"/>
</dbReference>
<dbReference type="PROSITE" id="PS50157">
    <property type="entry name" value="ZINC_FINGER_C2H2_2"/>
    <property type="match status" value="8"/>
</dbReference>
<evidence type="ECO:0000256" key="9">
    <source>
        <dbReference type="ARBA" id="ARBA00023242"/>
    </source>
</evidence>
<feature type="domain" description="C2H2-type" evidence="12">
    <location>
        <begin position="454"/>
        <end position="483"/>
    </location>
</feature>
<evidence type="ECO:0000256" key="5">
    <source>
        <dbReference type="ARBA" id="ARBA00022833"/>
    </source>
</evidence>
<evidence type="ECO:0000256" key="3">
    <source>
        <dbReference type="ARBA" id="ARBA00022737"/>
    </source>
</evidence>
<dbReference type="PANTHER" id="PTHR24384">
    <property type="entry name" value="FINGER PUTATIVE TRANSCRIPTION FACTOR FAMILY-RELATED"/>
    <property type="match status" value="1"/>
</dbReference>
<evidence type="ECO:0000256" key="2">
    <source>
        <dbReference type="ARBA" id="ARBA00022723"/>
    </source>
</evidence>
<evidence type="ECO:0000313" key="13">
    <source>
        <dbReference type="EMBL" id="CRL01969.1"/>
    </source>
</evidence>
<evidence type="ECO:0000256" key="10">
    <source>
        <dbReference type="PROSITE-ProRule" id="PRU00042"/>
    </source>
</evidence>
<keyword evidence="9" id="KW-0539">Nucleus</keyword>
<dbReference type="SMART" id="SM00355">
    <property type="entry name" value="ZnF_C2H2"/>
    <property type="match status" value="8"/>
</dbReference>
<keyword evidence="4 10" id="KW-0863">Zinc-finger</keyword>
<dbReference type="GO" id="GO:0000978">
    <property type="term" value="F:RNA polymerase II cis-regulatory region sequence-specific DNA binding"/>
    <property type="evidence" value="ECO:0007669"/>
    <property type="project" value="TreeGrafter"/>
</dbReference>
<dbReference type="AlphaFoldDB" id="A0A1J1ITW7"/>
<keyword evidence="7" id="KW-0238">DNA-binding</keyword>
<feature type="domain" description="C2H2-type" evidence="12">
    <location>
        <begin position="426"/>
        <end position="453"/>
    </location>
</feature>
<evidence type="ECO:0000256" key="7">
    <source>
        <dbReference type="ARBA" id="ARBA00023125"/>
    </source>
</evidence>
<dbReference type="PROSITE" id="PS00028">
    <property type="entry name" value="ZINC_FINGER_C2H2_1"/>
    <property type="match status" value="6"/>
</dbReference>
<dbReference type="EMBL" id="CVRI01000057">
    <property type="protein sequence ID" value="CRL01969.1"/>
    <property type="molecule type" value="Genomic_DNA"/>
</dbReference>
<dbReference type="OrthoDB" id="427030at2759"/>
<protein>
    <submittedName>
        <fullName evidence="13">CLUMA_CG015065, isoform A</fullName>
    </submittedName>
</protein>
<evidence type="ECO:0000256" key="4">
    <source>
        <dbReference type="ARBA" id="ARBA00022771"/>
    </source>
</evidence>
<keyword evidence="3" id="KW-0677">Repeat</keyword>
<evidence type="ECO:0000259" key="12">
    <source>
        <dbReference type="PROSITE" id="PS50157"/>
    </source>
</evidence>
<name>A0A1J1ITW7_9DIPT</name>
<sequence length="533" mass="61058">MAINFPAAAFLAGLKVPSQIMYCISQDSGAPVVVYKDSQNIQQPINVPPWSGAIQESNYNQQKDLHPTTIATSLPSNSIQSAIRLDGGNQITVTSHSSEAYPNQSTSYYSPRSIIQAPPAYIHVPGQVYAITSQQSSKEKTNQTIENNVNIQNDFNENDNRNGNHSDDVKNFSCSLCKKSFRLKSTLIQHERIHLDSRPFMCTFGDTCRKTFRQKSHLIQHSRIHYDSKPFPCTFQGCGKTFRQRAILSQHERIHCDASSHLLYKNLGENGTLWPHDLPYPNEIQSKTGELSSSPQKESVYPAFTHSVFGNLTDINYQKTETKSEISDQQTSIPLYVRCPICQVSYKQKSTLLQHGCIHIESRPYPCLFLKCGKRFRQQSHLAQHIRIHKNEKPYRCPFTECHGRCFRQKTILNQHIRIHTNSKPYRCSTCGKDFRQQAILSQHEKTHQSHRPFSCPLSNCKRRFINEHDLKKHIESHMNLSKPKKQSSSRSNQEVKPETTYFPPYMQPPTPFNHHIVPNQNPMIHTSQNSSV</sequence>
<feature type="compositionally biased region" description="Polar residues" evidence="11">
    <location>
        <begin position="519"/>
        <end position="533"/>
    </location>
</feature>
<feature type="domain" description="C2H2-type" evidence="12">
    <location>
        <begin position="395"/>
        <end position="425"/>
    </location>
</feature>
<feature type="domain" description="C2H2-type" evidence="12">
    <location>
        <begin position="365"/>
        <end position="394"/>
    </location>
</feature>
<dbReference type="FunFam" id="3.30.160.60:FF:001498">
    <property type="entry name" value="Zinc finger protein 404"/>
    <property type="match status" value="1"/>
</dbReference>
<dbReference type="Gene3D" id="3.30.160.60">
    <property type="entry name" value="Classic Zinc Finger"/>
    <property type="match status" value="7"/>
</dbReference>
<feature type="domain" description="C2H2-type" evidence="12">
    <location>
        <begin position="337"/>
        <end position="364"/>
    </location>
</feature>
<keyword evidence="5" id="KW-0862">Zinc</keyword>
<evidence type="ECO:0000313" key="14">
    <source>
        <dbReference type="Proteomes" id="UP000183832"/>
    </source>
</evidence>
<feature type="domain" description="C2H2-type" evidence="12">
    <location>
        <begin position="200"/>
        <end position="230"/>
    </location>
</feature>
<feature type="region of interest" description="Disordered" evidence="11">
    <location>
        <begin position="477"/>
        <end position="509"/>
    </location>
</feature>
<evidence type="ECO:0000256" key="8">
    <source>
        <dbReference type="ARBA" id="ARBA00023163"/>
    </source>
</evidence>
<gene>
    <name evidence="13" type="ORF">CLUMA_CG015065</name>
</gene>
<evidence type="ECO:0000256" key="1">
    <source>
        <dbReference type="ARBA" id="ARBA00004123"/>
    </source>
</evidence>
<dbReference type="SUPFAM" id="SSF57667">
    <property type="entry name" value="beta-beta-alpha zinc fingers"/>
    <property type="match status" value="5"/>
</dbReference>
<dbReference type="PANTHER" id="PTHR24384:SF189">
    <property type="entry name" value="C2H2-TYPE DOMAIN-CONTAINING PROTEIN-RELATED"/>
    <property type="match status" value="1"/>
</dbReference>
<dbReference type="FunFam" id="3.30.160.60:FF:000012">
    <property type="entry name" value="RB-associated KRAB zinc finger protein-like"/>
    <property type="match status" value="1"/>
</dbReference>
<dbReference type="GO" id="GO:0005634">
    <property type="term" value="C:nucleus"/>
    <property type="evidence" value="ECO:0007669"/>
    <property type="project" value="UniProtKB-SubCell"/>
</dbReference>
<dbReference type="InterPro" id="IPR050752">
    <property type="entry name" value="C2H2-ZF_domain"/>
</dbReference>